<evidence type="ECO:0000256" key="9">
    <source>
        <dbReference type="ARBA" id="ARBA00047506"/>
    </source>
</evidence>
<dbReference type="GO" id="GO:0050661">
    <property type="term" value="F:NADP binding"/>
    <property type="evidence" value="ECO:0007669"/>
    <property type="project" value="TreeGrafter"/>
</dbReference>
<dbReference type="InterPro" id="IPR013752">
    <property type="entry name" value="KPA_reductase"/>
</dbReference>
<evidence type="ECO:0000256" key="4">
    <source>
        <dbReference type="ARBA" id="ARBA00019465"/>
    </source>
</evidence>
<dbReference type="FunFam" id="1.10.1040.10:FF:000017">
    <property type="entry name" value="2-dehydropantoate 2-reductase"/>
    <property type="match status" value="1"/>
</dbReference>
<sequence>MEIVVFGAGALGSMVGGILAREHHVTLVARDPHARRIAGQGLRVVGELDAHTRPRATTAPTPEDLTCDLVLVTVKAYDTDEAARTLATGDPELVCSLSNGLTEETLAGHLGDRVLAGSATYGAELVGPGEVRCTGVGRIHVGEFADERLDGDEAGGASRRAERVAAAFREAGLDCTADPEMPRRRWEKLAVNAGINAVTALARVPNGALADAPGRAVAHRAARETARVARSQGLDLADDEAVAAVDTVVRETAANRSSMRQDVESGSRTEVDAINGAVVDRGTAAGIDTPTNRTMADLLGTWERERIEE</sequence>
<dbReference type="PANTHER" id="PTHR43765">
    <property type="entry name" value="2-DEHYDROPANTOATE 2-REDUCTASE-RELATED"/>
    <property type="match status" value="1"/>
</dbReference>
<evidence type="ECO:0000256" key="6">
    <source>
        <dbReference type="ARBA" id="ARBA00022993"/>
    </source>
</evidence>
<dbReference type="Gene3D" id="1.10.1040.10">
    <property type="entry name" value="N-(1-d-carboxylethyl)-l-norvaline Dehydrogenase, domain 2"/>
    <property type="match status" value="1"/>
</dbReference>
<evidence type="ECO:0000256" key="8">
    <source>
        <dbReference type="ARBA" id="ARBA00032024"/>
    </source>
</evidence>
<comment type="function">
    <text evidence="11">Catalyzes the NAD(P)H-dependent reduction of ketopantoate into pantoic acid.</text>
</comment>
<keyword evidence="16" id="KW-1185">Reference proteome</keyword>
<comment type="catalytic activity">
    <reaction evidence="10">
        <text>(R)-pantoate + NAD(+) = 2-dehydropantoate + NADH + H(+)</text>
        <dbReference type="Rhea" id="RHEA:61292"/>
        <dbReference type="ChEBI" id="CHEBI:11561"/>
        <dbReference type="ChEBI" id="CHEBI:15378"/>
        <dbReference type="ChEBI" id="CHEBI:15980"/>
        <dbReference type="ChEBI" id="CHEBI:57540"/>
        <dbReference type="ChEBI" id="CHEBI:57945"/>
    </reaction>
    <physiologicalReaction direction="right-to-left" evidence="10">
        <dbReference type="Rhea" id="RHEA:61294"/>
    </physiologicalReaction>
</comment>
<evidence type="ECO:0000256" key="2">
    <source>
        <dbReference type="ARBA" id="ARBA00007870"/>
    </source>
</evidence>
<reference evidence="15 16" key="1">
    <citation type="submission" date="2019-12" db="EMBL/GenBank/DDBJ databases">
        <title>Isolation and characterization of three novel carbon monoxide-oxidizing members of Halobacteria from salione crusts and soils.</title>
        <authorList>
            <person name="Myers M.R."/>
            <person name="King G.M."/>
        </authorList>
    </citation>
    <scope>NUCLEOTIDE SEQUENCE [LARGE SCALE GENOMIC DNA]</scope>
    <source>
        <strain evidence="15 16">WSA2</strain>
    </source>
</reference>
<dbReference type="UniPathway" id="UPA00241"/>
<dbReference type="EC" id="1.1.1.169" evidence="3 12"/>
<comment type="function">
    <text evidence="12">Catalyzes the NADPH-dependent reduction of ketopantoate into pantoic acid.</text>
</comment>
<dbReference type="InterPro" id="IPR003710">
    <property type="entry name" value="ApbA"/>
</dbReference>
<dbReference type="PANTHER" id="PTHR43765:SF2">
    <property type="entry name" value="2-DEHYDROPANTOATE 2-REDUCTASE"/>
    <property type="match status" value="1"/>
</dbReference>
<dbReference type="Pfam" id="PF02558">
    <property type="entry name" value="ApbA"/>
    <property type="match status" value="1"/>
</dbReference>
<dbReference type="OrthoDB" id="201845at2157"/>
<dbReference type="InterPro" id="IPR013328">
    <property type="entry name" value="6PGD_dom2"/>
</dbReference>
<dbReference type="InterPro" id="IPR036291">
    <property type="entry name" value="NAD(P)-bd_dom_sf"/>
</dbReference>
<dbReference type="Pfam" id="PF08546">
    <property type="entry name" value="ApbA_C"/>
    <property type="match status" value="1"/>
</dbReference>
<evidence type="ECO:0000259" key="14">
    <source>
        <dbReference type="Pfam" id="PF08546"/>
    </source>
</evidence>
<evidence type="ECO:0000256" key="11">
    <source>
        <dbReference type="ARBA" id="ARBA00056765"/>
    </source>
</evidence>
<dbReference type="Gene3D" id="3.40.50.720">
    <property type="entry name" value="NAD(P)-binding Rossmann-like Domain"/>
    <property type="match status" value="1"/>
</dbReference>
<dbReference type="NCBIfam" id="TIGR00745">
    <property type="entry name" value="apbA_panE"/>
    <property type="match status" value="1"/>
</dbReference>
<keyword evidence="6 12" id="KW-0173">Coenzyme A biosynthesis</keyword>
<dbReference type="EMBL" id="WUUS01000011">
    <property type="protein sequence ID" value="MXR42836.1"/>
    <property type="molecule type" value="Genomic_DNA"/>
</dbReference>
<evidence type="ECO:0000313" key="16">
    <source>
        <dbReference type="Proteomes" id="UP000437065"/>
    </source>
</evidence>
<evidence type="ECO:0000256" key="7">
    <source>
        <dbReference type="ARBA" id="ARBA00023002"/>
    </source>
</evidence>
<dbReference type="SUPFAM" id="SSF51735">
    <property type="entry name" value="NAD(P)-binding Rossmann-fold domains"/>
    <property type="match status" value="1"/>
</dbReference>
<dbReference type="InterPro" id="IPR013332">
    <property type="entry name" value="KPR_N"/>
</dbReference>
<dbReference type="GO" id="GO:0005737">
    <property type="term" value="C:cytoplasm"/>
    <property type="evidence" value="ECO:0007669"/>
    <property type="project" value="TreeGrafter"/>
</dbReference>
<feature type="domain" description="Ketopantoate reductase C-terminal" evidence="14">
    <location>
        <begin position="183"/>
        <end position="300"/>
    </location>
</feature>
<comment type="catalytic activity">
    <reaction evidence="9">
        <text>(R)-pantoate + NADP(+) = 2-dehydropantoate + NADPH + H(+)</text>
        <dbReference type="Rhea" id="RHEA:16233"/>
        <dbReference type="ChEBI" id="CHEBI:11561"/>
        <dbReference type="ChEBI" id="CHEBI:15378"/>
        <dbReference type="ChEBI" id="CHEBI:15980"/>
        <dbReference type="ChEBI" id="CHEBI:57783"/>
        <dbReference type="ChEBI" id="CHEBI:58349"/>
        <dbReference type="EC" id="1.1.1.169"/>
    </reaction>
    <physiologicalReaction direction="right-to-left" evidence="9">
        <dbReference type="Rhea" id="RHEA:16235"/>
    </physiologicalReaction>
</comment>
<dbReference type="SUPFAM" id="SSF48179">
    <property type="entry name" value="6-phosphogluconate dehydrogenase C-terminal domain-like"/>
    <property type="match status" value="1"/>
</dbReference>
<evidence type="ECO:0000256" key="1">
    <source>
        <dbReference type="ARBA" id="ARBA00004724"/>
    </source>
</evidence>
<dbReference type="GO" id="GO:0015937">
    <property type="term" value="P:coenzyme A biosynthetic process"/>
    <property type="evidence" value="ECO:0007669"/>
    <property type="project" value="UniProtKB-UniPathway"/>
</dbReference>
<dbReference type="RefSeq" id="WP_159669918.1">
    <property type="nucleotide sequence ID" value="NZ_WUUS01000011.1"/>
</dbReference>
<protein>
    <recommendedName>
        <fullName evidence="4 12">2-dehydropantoate 2-reductase</fullName>
        <ecNumber evidence="3 12">1.1.1.169</ecNumber>
    </recommendedName>
    <alternativeName>
        <fullName evidence="8 12">Ketopantoate reductase</fullName>
    </alternativeName>
</protein>
<evidence type="ECO:0000256" key="12">
    <source>
        <dbReference type="RuleBase" id="RU362068"/>
    </source>
</evidence>
<dbReference type="Proteomes" id="UP000437065">
    <property type="component" value="Unassembled WGS sequence"/>
</dbReference>
<evidence type="ECO:0000256" key="10">
    <source>
        <dbReference type="ARBA" id="ARBA00048196"/>
    </source>
</evidence>
<dbReference type="AlphaFoldDB" id="A0A6B0SZD5"/>
<keyword evidence="5 12" id="KW-0521">NADP</keyword>
<comment type="caution">
    <text evidence="15">The sequence shown here is derived from an EMBL/GenBank/DDBJ whole genome shotgun (WGS) entry which is preliminary data.</text>
</comment>
<proteinExistence type="inferred from homology"/>
<evidence type="ECO:0000256" key="3">
    <source>
        <dbReference type="ARBA" id="ARBA00013014"/>
    </source>
</evidence>
<feature type="domain" description="Ketopantoate reductase N-terminal" evidence="13">
    <location>
        <begin position="3"/>
        <end position="145"/>
    </location>
</feature>
<organism evidence="15 16">
    <name type="scientific">Halobaculum saliterrae</name>
    <dbReference type="NCBI Taxonomy" id="2073113"/>
    <lineage>
        <taxon>Archaea</taxon>
        <taxon>Methanobacteriati</taxon>
        <taxon>Methanobacteriota</taxon>
        <taxon>Stenosarchaea group</taxon>
        <taxon>Halobacteria</taxon>
        <taxon>Halobacteriales</taxon>
        <taxon>Haloferacaceae</taxon>
        <taxon>Halobaculum</taxon>
    </lineage>
</organism>
<name>A0A6B0SZD5_9EURY</name>
<gene>
    <name evidence="15" type="ORF">GRX01_16000</name>
</gene>
<comment type="pathway">
    <text evidence="1 12">Cofactor biosynthesis; coenzyme A biosynthesis.</text>
</comment>
<evidence type="ECO:0000259" key="13">
    <source>
        <dbReference type="Pfam" id="PF02558"/>
    </source>
</evidence>
<dbReference type="InterPro" id="IPR050838">
    <property type="entry name" value="Ketopantoate_reductase"/>
</dbReference>
<keyword evidence="7 12" id="KW-0560">Oxidoreductase</keyword>
<accession>A0A6B0SZD5</accession>
<evidence type="ECO:0000256" key="5">
    <source>
        <dbReference type="ARBA" id="ARBA00022857"/>
    </source>
</evidence>
<dbReference type="GO" id="GO:0008677">
    <property type="term" value="F:2-dehydropantoate 2-reductase activity"/>
    <property type="evidence" value="ECO:0007669"/>
    <property type="project" value="UniProtKB-EC"/>
</dbReference>
<dbReference type="GO" id="GO:0015940">
    <property type="term" value="P:pantothenate biosynthetic process"/>
    <property type="evidence" value="ECO:0007669"/>
    <property type="project" value="InterPro"/>
</dbReference>
<evidence type="ECO:0000313" key="15">
    <source>
        <dbReference type="EMBL" id="MXR42836.1"/>
    </source>
</evidence>
<comment type="similarity">
    <text evidence="2 12">Belongs to the ketopantoate reductase family.</text>
</comment>
<dbReference type="InterPro" id="IPR008927">
    <property type="entry name" value="6-PGluconate_DH-like_C_sf"/>
</dbReference>